<keyword evidence="9" id="KW-0799">Topoisomerase</keyword>
<feature type="domain" description="Histidine kinase/HSP90-like ATPase" evidence="12">
    <location>
        <begin position="34"/>
        <end position="178"/>
    </location>
</feature>
<dbReference type="Pfam" id="PF00986">
    <property type="entry name" value="DNA_gyraseB_C"/>
    <property type="match status" value="1"/>
</dbReference>
<evidence type="ECO:0000256" key="2">
    <source>
        <dbReference type="ARBA" id="ARBA00001946"/>
    </source>
</evidence>
<evidence type="ECO:0000313" key="13">
    <source>
        <dbReference type="EMBL" id="SUZ48667.1"/>
    </source>
</evidence>
<evidence type="ECO:0000256" key="11">
    <source>
        <dbReference type="ARBA" id="ARBA00023235"/>
    </source>
</evidence>
<dbReference type="CDD" id="cd00822">
    <property type="entry name" value="TopoII_Trans_DNA_gyrase"/>
    <property type="match status" value="1"/>
</dbReference>
<dbReference type="InterPro" id="IPR014721">
    <property type="entry name" value="Ribsml_uS5_D2-typ_fold_subgr"/>
</dbReference>
<comment type="similarity">
    <text evidence="3">Belongs to the type II topoisomerase GyrB family.</text>
</comment>
<dbReference type="InterPro" id="IPR013760">
    <property type="entry name" value="Topo_IIA-like_dom_sf"/>
</dbReference>
<dbReference type="InterPro" id="IPR013759">
    <property type="entry name" value="Topo_IIA_B_C"/>
</dbReference>
<dbReference type="NCBIfam" id="NF004189">
    <property type="entry name" value="PRK05644.1"/>
    <property type="match status" value="1"/>
</dbReference>
<dbReference type="EMBL" id="UINC01000079">
    <property type="protein sequence ID" value="SUZ48667.1"/>
    <property type="molecule type" value="Genomic_DNA"/>
</dbReference>
<keyword evidence="7" id="KW-0067">ATP-binding</keyword>
<dbReference type="PANTHER" id="PTHR45866:SF1">
    <property type="entry name" value="DNA GYRASE SUBUNIT B, MITOCHONDRIAL"/>
    <property type="match status" value="1"/>
</dbReference>
<dbReference type="GO" id="GO:0005694">
    <property type="term" value="C:chromosome"/>
    <property type="evidence" value="ECO:0007669"/>
    <property type="project" value="InterPro"/>
</dbReference>
<dbReference type="NCBIfam" id="TIGR01059">
    <property type="entry name" value="gyrB"/>
    <property type="match status" value="1"/>
</dbReference>
<dbReference type="InterPro" id="IPR002288">
    <property type="entry name" value="DNA_gyrase_B_C"/>
</dbReference>
<dbReference type="Gene3D" id="3.40.50.670">
    <property type="match status" value="1"/>
</dbReference>
<dbReference type="InterPro" id="IPR000565">
    <property type="entry name" value="Topo_IIA_B"/>
</dbReference>
<evidence type="ECO:0000256" key="7">
    <source>
        <dbReference type="ARBA" id="ARBA00022840"/>
    </source>
</evidence>
<dbReference type="SMART" id="SM00433">
    <property type="entry name" value="TOP2c"/>
    <property type="match status" value="1"/>
</dbReference>
<evidence type="ECO:0000256" key="10">
    <source>
        <dbReference type="ARBA" id="ARBA00023125"/>
    </source>
</evidence>
<keyword evidence="8" id="KW-0460">Magnesium</keyword>
<dbReference type="Gene3D" id="3.30.230.10">
    <property type="match status" value="1"/>
</dbReference>
<evidence type="ECO:0000256" key="1">
    <source>
        <dbReference type="ARBA" id="ARBA00000185"/>
    </source>
</evidence>
<keyword evidence="10" id="KW-0238">DNA-binding</keyword>
<dbReference type="FunFam" id="3.30.230.10:FF:000005">
    <property type="entry name" value="DNA gyrase subunit B"/>
    <property type="match status" value="1"/>
</dbReference>
<evidence type="ECO:0000256" key="6">
    <source>
        <dbReference type="ARBA" id="ARBA00022741"/>
    </source>
</evidence>
<sequence length="644" mass="72180">MTQTQTGEYTAKDIQVLEGLEAVRVRPGMYIGSTDQRGLHHLIYEILDNAVDEAMAGYCERVEISISEDGWISVVDNGRGIPIDKHAKTGKSALETVMTTLHAGGKFGGGAYKVTGGLHGVGGSVVNALSEELRAEVRRQGWLYSQEYERGKPTTQLVKGEKTTEQGTTVSFKPDSQIFPVIEYDFELLIAHFKEIAYLNKGLEIAFTSQWHYDRRRGDIERTYFFDGGIANLVRNVNRNRRTVQSSPFYFEKVVEETSVEVAVQYNDTFSETVFSFANCINTEEGGTHMTGFRTALTRVINDFARKQGYIKDDQPNLIGDDVREGLAAVISVKLTDPQFEGQTKTKLGNAEVRGIVDSVVSEGLNRYLEENPTDSKRVIEKCLTSQKAREAAKRARDLVIRKNALDGSSLPGKLADCAERDPAKSELYIVEGESAGGSAKMGRDRHFQAILPLKGKILNVERVLQQPDKILGHEEIRAMVAALGAGEGEEFDPSKIRYHKIIIMTDADVDGSHIRTLILTFFYRRMLPLIEQGYLYIAQPPLYRIQTGRKVDYTYSEEEKDEYLANLNGSRNPQIQRYKGLGEMNPDQLWETTMNPDTRQMLEVTVDNALEVDDTFTTLMGELVAPRKSFIQAHARSVQNLDV</sequence>
<dbReference type="SUPFAM" id="SSF54211">
    <property type="entry name" value="Ribosomal protein S5 domain 2-like"/>
    <property type="match status" value="1"/>
</dbReference>
<comment type="cofactor">
    <cofactor evidence="2">
        <name>Mg(2+)</name>
        <dbReference type="ChEBI" id="CHEBI:18420"/>
    </cofactor>
</comment>
<dbReference type="InterPro" id="IPR006171">
    <property type="entry name" value="TOPRIM_dom"/>
</dbReference>
<keyword evidence="11" id="KW-0413">Isomerase</keyword>
<dbReference type="SUPFAM" id="SSF56719">
    <property type="entry name" value="Type II DNA topoisomerase"/>
    <property type="match status" value="1"/>
</dbReference>
<dbReference type="Pfam" id="PF02518">
    <property type="entry name" value="HATPase_c"/>
    <property type="match status" value="1"/>
</dbReference>
<dbReference type="InterPro" id="IPR013506">
    <property type="entry name" value="Topo_IIA_bsu_dom2"/>
</dbReference>
<organism evidence="13">
    <name type="scientific">marine metagenome</name>
    <dbReference type="NCBI Taxonomy" id="408172"/>
    <lineage>
        <taxon>unclassified sequences</taxon>
        <taxon>metagenomes</taxon>
        <taxon>ecological metagenomes</taxon>
    </lineage>
</organism>
<dbReference type="EC" id="5.6.2.2" evidence="4"/>
<name>A0A381N2B0_9ZZZZ</name>
<keyword evidence="6" id="KW-0547">Nucleotide-binding</keyword>
<evidence type="ECO:0000256" key="9">
    <source>
        <dbReference type="ARBA" id="ARBA00023029"/>
    </source>
</evidence>
<dbReference type="Gene3D" id="3.30.565.10">
    <property type="entry name" value="Histidine kinase-like ATPase, C-terminal domain"/>
    <property type="match status" value="1"/>
</dbReference>
<dbReference type="InterPro" id="IPR011557">
    <property type="entry name" value="GyrB"/>
</dbReference>
<dbReference type="PRINTS" id="PR00418">
    <property type="entry name" value="TPI2FAMILY"/>
</dbReference>
<dbReference type="SMART" id="SM00387">
    <property type="entry name" value="HATPase_c"/>
    <property type="match status" value="1"/>
</dbReference>
<dbReference type="Pfam" id="PF01751">
    <property type="entry name" value="Toprim"/>
    <property type="match status" value="1"/>
</dbReference>
<dbReference type="InterPro" id="IPR020568">
    <property type="entry name" value="Ribosomal_Su5_D2-typ_SF"/>
</dbReference>
<evidence type="ECO:0000259" key="12">
    <source>
        <dbReference type="SMART" id="SM00387"/>
    </source>
</evidence>
<keyword evidence="5" id="KW-0479">Metal-binding</keyword>
<evidence type="ECO:0000256" key="5">
    <source>
        <dbReference type="ARBA" id="ARBA00022723"/>
    </source>
</evidence>
<dbReference type="GO" id="GO:0046872">
    <property type="term" value="F:metal ion binding"/>
    <property type="evidence" value="ECO:0007669"/>
    <property type="project" value="UniProtKB-KW"/>
</dbReference>
<dbReference type="NCBIfam" id="NF011501">
    <property type="entry name" value="PRK14939.1"/>
    <property type="match status" value="1"/>
</dbReference>
<dbReference type="GO" id="GO:0006265">
    <property type="term" value="P:DNA topological change"/>
    <property type="evidence" value="ECO:0007669"/>
    <property type="project" value="InterPro"/>
</dbReference>
<evidence type="ECO:0000256" key="4">
    <source>
        <dbReference type="ARBA" id="ARBA00012895"/>
    </source>
</evidence>
<dbReference type="CDD" id="cd16928">
    <property type="entry name" value="HATPase_GyrB-like"/>
    <property type="match status" value="1"/>
</dbReference>
<dbReference type="PRINTS" id="PR01159">
    <property type="entry name" value="DNAGYRASEB"/>
</dbReference>
<dbReference type="InterPro" id="IPR001241">
    <property type="entry name" value="Topo_IIA"/>
</dbReference>
<dbReference type="CDD" id="cd03366">
    <property type="entry name" value="TOPRIM_TopoIIA_GyrB"/>
    <property type="match status" value="1"/>
</dbReference>
<reference evidence="13" key="1">
    <citation type="submission" date="2018-05" db="EMBL/GenBank/DDBJ databases">
        <authorList>
            <person name="Lanie J.A."/>
            <person name="Ng W.-L."/>
            <person name="Kazmierczak K.M."/>
            <person name="Andrzejewski T.M."/>
            <person name="Davidsen T.M."/>
            <person name="Wayne K.J."/>
            <person name="Tettelin H."/>
            <person name="Glass J.I."/>
            <person name="Rusch D."/>
            <person name="Podicherti R."/>
            <person name="Tsui H.-C.T."/>
            <person name="Winkler M.E."/>
        </authorList>
    </citation>
    <scope>NUCLEOTIDE SEQUENCE</scope>
</reference>
<dbReference type="PANTHER" id="PTHR45866">
    <property type="entry name" value="DNA GYRASE/TOPOISOMERASE SUBUNIT B"/>
    <property type="match status" value="1"/>
</dbReference>
<dbReference type="AlphaFoldDB" id="A0A381N2B0"/>
<proteinExistence type="inferred from homology"/>
<dbReference type="GO" id="GO:0003677">
    <property type="term" value="F:DNA binding"/>
    <property type="evidence" value="ECO:0007669"/>
    <property type="project" value="UniProtKB-KW"/>
</dbReference>
<dbReference type="FunFam" id="3.40.50.670:FF:000002">
    <property type="entry name" value="DNA gyrase subunit B"/>
    <property type="match status" value="1"/>
</dbReference>
<evidence type="ECO:0000256" key="8">
    <source>
        <dbReference type="ARBA" id="ARBA00022842"/>
    </source>
</evidence>
<comment type="catalytic activity">
    <reaction evidence="1">
        <text>ATP-dependent breakage, passage and rejoining of double-stranded DNA.</text>
        <dbReference type="EC" id="5.6.2.2"/>
    </reaction>
</comment>
<dbReference type="FunFam" id="3.30.565.10:FF:000002">
    <property type="entry name" value="DNA gyrase subunit B"/>
    <property type="match status" value="1"/>
</dbReference>
<protein>
    <recommendedName>
        <fullName evidence="4">DNA topoisomerase (ATP-hydrolyzing)</fullName>
        <ecNumber evidence="4">5.6.2.2</ecNumber>
    </recommendedName>
</protein>
<evidence type="ECO:0000256" key="3">
    <source>
        <dbReference type="ARBA" id="ARBA00010708"/>
    </source>
</evidence>
<dbReference type="InterPro" id="IPR034160">
    <property type="entry name" value="TOPRIM_GyrB"/>
</dbReference>
<dbReference type="SUPFAM" id="SSF55874">
    <property type="entry name" value="ATPase domain of HSP90 chaperone/DNA topoisomerase II/histidine kinase"/>
    <property type="match status" value="1"/>
</dbReference>
<gene>
    <name evidence="13" type="ORF">METZ01_LOCUS1521</name>
</gene>
<dbReference type="Pfam" id="PF00204">
    <property type="entry name" value="DNA_gyraseB"/>
    <property type="match status" value="1"/>
</dbReference>
<accession>A0A381N2B0</accession>
<dbReference type="InterPro" id="IPR003594">
    <property type="entry name" value="HATPase_dom"/>
</dbReference>
<dbReference type="InterPro" id="IPR036890">
    <property type="entry name" value="HATPase_C_sf"/>
</dbReference>
<dbReference type="GO" id="GO:0005524">
    <property type="term" value="F:ATP binding"/>
    <property type="evidence" value="ECO:0007669"/>
    <property type="project" value="UniProtKB-KW"/>
</dbReference>
<dbReference type="GO" id="GO:0034335">
    <property type="term" value="F:DNA negative supercoiling activity"/>
    <property type="evidence" value="ECO:0007669"/>
    <property type="project" value="UniProtKB-ARBA"/>
</dbReference>
<dbReference type="HAMAP" id="MF_01898">
    <property type="entry name" value="GyrB"/>
    <property type="match status" value="1"/>
</dbReference>